<name>A0A543J1M3_9ACTN</name>
<protein>
    <recommendedName>
        <fullName evidence="3">NifU-like protein</fullName>
    </recommendedName>
</protein>
<dbReference type="EMBL" id="VFPQ01000001">
    <property type="protein sequence ID" value="TQM76723.1"/>
    <property type="molecule type" value="Genomic_DNA"/>
</dbReference>
<evidence type="ECO:0000313" key="2">
    <source>
        <dbReference type="Proteomes" id="UP000319213"/>
    </source>
</evidence>
<comment type="caution">
    <text evidence="1">The sequence shown here is derived from an EMBL/GenBank/DDBJ whole genome shotgun (WGS) entry which is preliminary data.</text>
</comment>
<keyword evidence="2" id="KW-1185">Reference proteome</keyword>
<dbReference type="OrthoDB" id="5194609at2"/>
<reference evidence="1 2" key="1">
    <citation type="submission" date="2019-06" db="EMBL/GenBank/DDBJ databases">
        <title>Sequencing the genomes of 1000 actinobacteria strains.</title>
        <authorList>
            <person name="Klenk H.-P."/>
        </authorList>
    </citation>
    <scope>NUCLEOTIDE SEQUENCE [LARGE SCALE GENOMIC DNA]</scope>
    <source>
        <strain evidence="1 2">DSM 43186</strain>
    </source>
</reference>
<organism evidence="1 2">
    <name type="scientific">Thermopolyspora flexuosa</name>
    <dbReference type="NCBI Taxonomy" id="103836"/>
    <lineage>
        <taxon>Bacteria</taxon>
        <taxon>Bacillati</taxon>
        <taxon>Actinomycetota</taxon>
        <taxon>Actinomycetes</taxon>
        <taxon>Streptosporangiales</taxon>
        <taxon>Streptosporangiaceae</taxon>
        <taxon>Thermopolyspora</taxon>
    </lineage>
</organism>
<gene>
    <name evidence="1" type="ORF">FHX40_3469</name>
</gene>
<dbReference type="AlphaFoldDB" id="A0A543J1M3"/>
<dbReference type="RefSeq" id="WP_142260561.1">
    <property type="nucleotide sequence ID" value="NZ_BMPV01000005.1"/>
</dbReference>
<accession>A0A543J1M3</accession>
<sequence>MRDEARLEQMRSTLAADGYHLSVTENDSGYDVRITADPEACADCLVPKKVLASMLEPILGVGADAIRLTYPSDVEAAETPSA</sequence>
<proteinExistence type="predicted"/>
<evidence type="ECO:0000313" key="1">
    <source>
        <dbReference type="EMBL" id="TQM76723.1"/>
    </source>
</evidence>
<dbReference type="Proteomes" id="UP000319213">
    <property type="component" value="Unassembled WGS sequence"/>
</dbReference>
<evidence type="ECO:0008006" key="3">
    <source>
        <dbReference type="Google" id="ProtNLM"/>
    </source>
</evidence>